<accession>A0ABW1LNT9</accession>
<dbReference type="RefSeq" id="WP_379156839.1">
    <property type="nucleotide sequence ID" value="NZ_JBHSRJ010000005.1"/>
</dbReference>
<evidence type="ECO:0000313" key="2">
    <source>
        <dbReference type="Proteomes" id="UP001596135"/>
    </source>
</evidence>
<evidence type="ECO:0000313" key="1">
    <source>
        <dbReference type="EMBL" id="MFC6044812.1"/>
    </source>
</evidence>
<comment type="caution">
    <text evidence="1">The sequence shown here is derived from an EMBL/GenBank/DDBJ whole genome shotgun (WGS) entry which is preliminary data.</text>
</comment>
<proteinExistence type="predicted"/>
<dbReference type="Proteomes" id="UP001596135">
    <property type="component" value="Unassembled WGS sequence"/>
</dbReference>
<gene>
    <name evidence="1" type="ORF">ACFPYL_17110</name>
</gene>
<sequence length="68" mass="7358">MKKSIDKRQGIFSLLLVGASDQAASTDMAADLLMLGSLRSGSPYWPCVLWEAGTGRQDFVHVNGPCRC</sequence>
<dbReference type="EMBL" id="JBHSRJ010000005">
    <property type="protein sequence ID" value="MFC6044812.1"/>
    <property type="molecule type" value="Genomic_DNA"/>
</dbReference>
<name>A0ABW1LNT9_9ACTN</name>
<protein>
    <submittedName>
        <fullName evidence="1">Uncharacterized protein</fullName>
    </submittedName>
</protein>
<keyword evidence="2" id="KW-1185">Reference proteome</keyword>
<organism evidence="1 2">
    <name type="scientific">Nocardioides hankookensis</name>
    <dbReference type="NCBI Taxonomy" id="443157"/>
    <lineage>
        <taxon>Bacteria</taxon>
        <taxon>Bacillati</taxon>
        <taxon>Actinomycetota</taxon>
        <taxon>Actinomycetes</taxon>
        <taxon>Propionibacteriales</taxon>
        <taxon>Nocardioidaceae</taxon>
        <taxon>Nocardioides</taxon>
    </lineage>
</organism>
<reference evidence="2" key="1">
    <citation type="journal article" date="2019" name="Int. J. Syst. Evol. Microbiol.">
        <title>The Global Catalogue of Microorganisms (GCM) 10K type strain sequencing project: providing services to taxonomists for standard genome sequencing and annotation.</title>
        <authorList>
            <consortium name="The Broad Institute Genomics Platform"/>
            <consortium name="The Broad Institute Genome Sequencing Center for Infectious Disease"/>
            <person name="Wu L."/>
            <person name="Ma J."/>
        </authorList>
    </citation>
    <scope>NUCLEOTIDE SEQUENCE [LARGE SCALE GENOMIC DNA]</scope>
    <source>
        <strain evidence="2">CCUG 54522</strain>
    </source>
</reference>